<evidence type="ECO:0000259" key="7">
    <source>
        <dbReference type="Pfam" id="PF07980"/>
    </source>
</evidence>
<dbReference type="AlphaFoldDB" id="A0A1M5JP20"/>
<evidence type="ECO:0000256" key="1">
    <source>
        <dbReference type="ARBA" id="ARBA00004442"/>
    </source>
</evidence>
<keyword evidence="10" id="KW-1185">Reference proteome</keyword>
<feature type="transmembrane region" description="Helical" evidence="6">
    <location>
        <begin position="12"/>
        <end position="33"/>
    </location>
</feature>
<dbReference type="OrthoDB" id="653598at2"/>
<evidence type="ECO:0000256" key="3">
    <source>
        <dbReference type="ARBA" id="ARBA00022729"/>
    </source>
</evidence>
<keyword evidence="5" id="KW-0998">Cell outer membrane</keyword>
<dbReference type="InterPro" id="IPR011990">
    <property type="entry name" value="TPR-like_helical_dom_sf"/>
</dbReference>
<evidence type="ECO:0000313" key="10">
    <source>
        <dbReference type="Proteomes" id="UP000184287"/>
    </source>
</evidence>
<dbReference type="EMBL" id="FQUQ01000005">
    <property type="protein sequence ID" value="SHG42332.1"/>
    <property type="molecule type" value="Genomic_DNA"/>
</dbReference>
<dbReference type="InterPro" id="IPR012944">
    <property type="entry name" value="SusD_RagB_dom"/>
</dbReference>
<sequence length="460" mass="52125">MKNNLKYNKPYHILTMIVMIGVVGVQLGCQKFLDTKPNQKLMIINSLKDCQALLNNYGTMNIGYPNDGEAASDNYYLLPSVWKSLSPEDRDTYVWAPQGERLMGQWANPYKVVYNANLILQTEEGLPNETDQLSRNEVKGAALFFRAYAFHQLAQIFAPAYDPATASSDLGIALRLSPDLDVVTKRASVQQSYERILTDFQEAASLLPLRPGIQSKPSRIATFAALARTYLTMENYAKAGIYADSCLKYTNTLIDYKNISPSSNTPFGIFNQEVIFQSVTTYGNTLDIYSAKVDPDLMREYELKDLRRIVFFKSNDDGSYAFKGNYNGSFSSLQFSGLATDEMYLIRAECAARSGDVSGAMKDLNTLMEKRWDGVFTPFTADNADVALAMVLKERRKELLFRNLRWPDLRRLNKDSRFKRTLSRGIINGKEFTLPPNDLRYTLLIPQEIINKTGIQQNLR</sequence>
<name>A0A1M5JP20_9SPHI</name>
<keyword evidence="3" id="KW-0732">Signal</keyword>
<reference evidence="10" key="1">
    <citation type="submission" date="2016-11" db="EMBL/GenBank/DDBJ databases">
        <authorList>
            <person name="Varghese N."/>
            <person name="Submissions S."/>
        </authorList>
    </citation>
    <scope>NUCLEOTIDE SEQUENCE [LARGE SCALE GENOMIC DNA]</scope>
    <source>
        <strain evidence="10">DSM 16990</strain>
    </source>
</reference>
<proteinExistence type="inferred from homology"/>
<keyword evidence="6" id="KW-0812">Transmembrane</keyword>
<dbReference type="SUPFAM" id="SSF48452">
    <property type="entry name" value="TPR-like"/>
    <property type="match status" value="1"/>
</dbReference>
<dbReference type="Pfam" id="PF14322">
    <property type="entry name" value="SusD-like_3"/>
    <property type="match status" value="1"/>
</dbReference>
<dbReference type="Pfam" id="PF07980">
    <property type="entry name" value="SusD_RagB"/>
    <property type="match status" value="1"/>
</dbReference>
<protein>
    <submittedName>
        <fullName evidence="9">SusD family protein</fullName>
    </submittedName>
</protein>
<evidence type="ECO:0000256" key="2">
    <source>
        <dbReference type="ARBA" id="ARBA00006275"/>
    </source>
</evidence>
<evidence type="ECO:0000313" key="9">
    <source>
        <dbReference type="EMBL" id="SHG42332.1"/>
    </source>
</evidence>
<evidence type="ECO:0000256" key="6">
    <source>
        <dbReference type="SAM" id="Phobius"/>
    </source>
</evidence>
<gene>
    <name evidence="9" type="ORF">SAMN04488522_105453</name>
</gene>
<comment type="subcellular location">
    <subcellularLocation>
        <location evidence="1">Cell outer membrane</location>
    </subcellularLocation>
</comment>
<feature type="domain" description="SusD-like N-terminal" evidence="8">
    <location>
        <begin position="31"/>
        <end position="231"/>
    </location>
</feature>
<dbReference type="RefSeq" id="WP_073235194.1">
    <property type="nucleotide sequence ID" value="NZ_FQUQ01000005.1"/>
</dbReference>
<dbReference type="Gene3D" id="1.25.40.390">
    <property type="match status" value="1"/>
</dbReference>
<evidence type="ECO:0000256" key="5">
    <source>
        <dbReference type="ARBA" id="ARBA00023237"/>
    </source>
</evidence>
<keyword evidence="4 6" id="KW-0472">Membrane</keyword>
<dbReference type="GO" id="GO:0009279">
    <property type="term" value="C:cell outer membrane"/>
    <property type="evidence" value="ECO:0007669"/>
    <property type="project" value="UniProtKB-SubCell"/>
</dbReference>
<dbReference type="STRING" id="288992.SAMN04488522_105453"/>
<comment type="similarity">
    <text evidence="2">Belongs to the SusD family.</text>
</comment>
<organism evidence="9 10">
    <name type="scientific">Pedobacter caeni</name>
    <dbReference type="NCBI Taxonomy" id="288992"/>
    <lineage>
        <taxon>Bacteria</taxon>
        <taxon>Pseudomonadati</taxon>
        <taxon>Bacteroidota</taxon>
        <taxon>Sphingobacteriia</taxon>
        <taxon>Sphingobacteriales</taxon>
        <taxon>Sphingobacteriaceae</taxon>
        <taxon>Pedobacter</taxon>
    </lineage>
</organism>
<dbReference type="Proteomes" id="UP000184287">
    <property type="component" value="Unassembled WGS sequence"/>
</dbReference>
<feature type="domain" description="RagB/SusD" evidence="7">
    <location>
        <begin position="342"/>
        <end position="414"/>
    </location>
</feature>
<dbReference type="InterPro" id="IPR033985">
    <property type="entry name" value="SusD-like_N"/>
</dbReference>
<evidence type="ECO:0000256" key="4">
    <source>
        <dbReference type="ARBA" id="ARBA00023136"/>
    </source>
</evidence>
<keyword evidence="6" id="KW-1133">Transmembrane helix</keyword>
<accession>A0A1M5JP20</accession>
<evidence type="ECO:0000259" key="8">
    <source>
        <dbReference type="Pfam" id="PF14322"/>
    </source>
</evidence>